<dbReference type="SMART" id="SM00898">
    <property type="entry name" value="Fapy_DNA_glyco"/>
    <property type="match status" value="1"/>
</dbReference>
<evidence type="ECO:0000256" key="12">
    <source>
        <dbReference type="ARBA" id="ARBA00023268"/>
    </source>
</evidence>
<keyword evidence="9" id="KW-0238">DNA-binding</keyword>
<dbReference type="InterPro" id="IPR035937">
    <property type="entry name" value="FPG_N"/>
</dbReference>
<dbReference type="InterPro" id="IPR000214">
    <property type="entry name" value="Znf_DNA_glyclase/AP_lyase"/>
</dbReference>
<dbReference type="GO" id="GO:0034039">
    <property type="term" value="F:8-oxo-7,8-dihydroguanine DNA N-glycosylase activity"/>
    <property type="evidence" value="ECO:0007669"/>
    <property type="project" value="TreeGrafter"/>
</dbReference>
<feature type="domain" description="FPG-type" evidence="16">
    <location>
        <begin position="231"/>
        <end position="265"/>
    </location>
</feature>
<dbReference type="Gene3D" id="1.10.8.50">
    <property type="match status" value="1"/>
</dbReference>
<keyword evidence="5" id="KW-0227">DNA damage</keyword>
<dbReference type="SMART" id="SM01232">
    <property type="entry name" value="H2TH"/>
    <property type="match status" value="1"/>
</dbReference>
<evidence type="ECO:0000256" key="6">
    <source>
        <dbReference type="ARBA" id="ARBA00022771"/>
    </source>
</evidence>
<dbReference type="PROSITE" id="PS51066">
    <property type="entry name" value="ZF_FPG_2"/>
    <property type="match status" value="1"/>
</dbReference>
<dbReference type="Pfam" id="PF06831">
    <property type="entry name" value="H2TH"/>
    <property type="match status" value="1"/>
</dbReference>
<dbReference type="SUPFAM" id="SSF57716">
    <property type="entry name" value="Glucocorticoid receptor-like (DNA-binding domain)"/>
    <property type="match status" value="1"/>
</dbReference>
<dbReference type="PANTHER" id="PTHR22993:SF9">
    <property type="entry name" value="FORMAMIDOPYRIMIDINE-DNA GLYCOSYLASE"/>
    <property type="match status" value="1"/>
</dbReference>
<evidence type="ECO:0000259" key="16">
    <source>
        <dbReference type="PROSITE" id="PS51066"/>
    </source>
</evidence>
<keyword evidence="12" id="KW-0511">Multifunctional enzyme</keyword>
<sequence>MPELPDLEVLRRRLEKELRESRVVDVEVLKDRALRTRYFKPAVLKKGVLLEVSRKGKNLVFEFHSGFKLLFQPLLRGWVSFEMPGDAVPLMKLSFEGDRDLYFIEYEDKGMAGLYIVRKLEGLNFMKKLGPDPLSEEFTLDYLAGAIRGRKNGLKSFLVDQKAIAGVGNAYADEILWEAEFSPFRNCTDLSEEDVERLFRAIRTVLDSAISVLEDVSGGGLPPFEYREHLKVHRREGQPCPRCGAAIKAVYEGDRGTFFCPECQR</sequence>
<keyword evidence="8" id="KW-0862">Zinc</keyword>
<dbReference type="GO" id="GO:0140078">
    <property type="term" value="F:class I DNA-(apurinic or apyrimidinic site) endonuclease activity"/>
    <property type="evidence" value="ECO:0007669"/>
    <property type="project" value="UniProtKB-EC"/>
</dbReference>
<dbReference type="GO" id="GO:0008270">
    <property type="term" value="F:zinc ion binding"/>
    <property type="evidence" value="ECO:0007669"/>
    <property type="project" value="UniProtKB-KW"/>
</dbReference>
<keyword evidence="7" id="KW-0378">Hydrolase</keyword>
<dbReference type="PANTHER" id="PTHR22993">
    <property type="entry name" value="FORMAMIDOPYRIMIDINE-DNA GLYCOSYLASE"/>
    <property type="match status" value="1"/>
</dbReference>
<dbReference type="PROSITE" id="PS01242">
    <property type="entry name" value="ZF_FPG_1"/>
    <property type="match status" value="1"/>
</dbReference>
<organism evidence="18">
    <name type="scientific">candidate division WOR-3 bacterium</name>
    <dbReference type="NCBI Taxonomy" id="2052148"/>
    <lineage>
        <taxon>Bacteria</taxon>
        <taxon>Bacteria division WOR-3</taxon>
    </lineage>
</organism>
<evidence type="ECO:0000256" key="2">
    <source>
        <dbReference type="ARBA" id="ARBA00001947"/>
    </source>
</evidence>
<proteinExistence type="inferred from homology"/>
<evidence type="ECO:0000256" key="1">
    <source>
        <dbReference type="ARBA" id="ARBA00001668"/>
    </source>
</evidence>
<dbReference type="SUPFAM" id="SSF46946">
    <property type="entry name" value="S13-like H2TH domain"/>
    <property type="match status" value="1"/>
</dbReference>
<dbReference type="InterPro" id="IPR010663">
    <property type="entry name" value="Znf_FPG/IleRS"/>
</dbReference>
<evidence type="ECO:0000256" key="11">
    <source>
        <dbReference type="ARBA" id="ARBA00023239"/>
    </source>
</evidence>
<evidence type="ECO:0000256" key="13">
    <source>
        <dbReference type="ARBA" id="ARBA00023295"/>
    </source>
</evidence>
<evidence type="ECO:0000256" key="14">
    <source>
        <dbReference type="ARBA" id="ARBA00044632"/>
    </source>
</evidence>
<name>A0A7C0XC65_UNCW3</name>
<dbReference type="PROSITE" id="PS51068">
    <property type="entry name" value="FPG_CAT"/>
    <property type="match status" value="1"/>
</dbReference>
<evidence type="ECO:0000256" key="5">
    <source>
        <dbReference type="ARBA" id="ARBA00022763"/>
    </source>
</evidence>
<comment type="caution">
    <text evidence="18">The sequence shown here is derived from an EMBL/GenBank/DDBJ whole genome shotgun (WGS) entry which is preliminary data.</text>
</comment>
<dbReference type="Pfam" id="PF01149">
    <property type="entry name" value="Fapy_DNA_glyco"/>
    <property type="match status" value="1"/>
</dbReference>
<comment type="cofactor">
    <cofactor evidence="2">
        <name>Zn(2+)</name>
        <dbReference type="ChEBI" id="CHEBI:29105"/>
    </cofactor>
</comment>
<gene>
    <name evidence="18" type="ORF">ENG67_00930</name>
</gene>
<evidence type="ECO:0000256" key="8">
    <source>
        <dbReference type="ARBA" id="ARBA00022833"/>
    </source>
</evidence>
<dbReference type="Pfam" id="PF06827">
    <property type="entry name" value="zf-FPG_IleRS"/>
    <property type="match status" value="1"/>
</dbReference>
<comment type="catalytic activity">
    <reaction evidence="1">
        <text>Hydrolysis of DNA containing ring-opened 7-methylguanine residues, releasing 2,6-diamino-4-hydroxy-5-(N-methyl)formamidopyrimidine.</text>
        <dbReference type="EC" id="3.2.2.23"/>
    </reaction>
</comment>
<evidence type="ECO:0000256" key="9">
    <source>
        <dbReference type="ARBA" id="ARBA00023125"/>
    </source>
</evidence>
<dbReference type="Proteomes" id="UP000885931">
    <property type="component" value="Unassembled WGS sequence"/>
</dbReference>
<evidence type="ECO:0000256" key="3">
    <source>
        <dbReference type="ARBA" id="ARBA00009409"/>
    </source>
</evidence>
<dbReference type="InterPro" id="IPR015886">
    <property type="entry name" value="H2TH_FPG"/>
</dbReference>
<dbReference type="InterPro" id="IPR010979">
    <property type="entry name" value="Ribosomal_uS13-like_H2TH"/>
</dbReference>
<dbReference type="GO" id="GO:0003684">
    <property type="term" value="F:damaged DNA binding"/>
    <property type="evidence" value="ECO:0007669"/>
    <property type="project" value="InterPro"/>
</dbReference>
<dbReference type="InterPro" id="IPR015887">
    <property type="entry name" value="DNA_glyclase_Znf_dom_DNA_BS"/>
</dbReference>
<reference evidence="18" key="1">
    <citation type="journal article" date="2020" name="mSystems">
        <title>Genome- and Community-Level Interaction Insights into Carbon Utilization and Element Cycling Functions of Hydrothermarchaeota in Hydrothermal Sediment.</title>
        <authorList>
            <person name="Zhou Z."/>
            <person name="Liu Y."/>
            <person name="Xu W."/>
            <person name="Pan J."/>
            <person name="Luo Z.H."/>
            <person name="Li M."/>
        </authorList>
    </citation>
    <scope>NUCLEOTIDE SEQUENCE [LARGE SCALE GENOMIC DNA]</scope>
    <source>
        <strain evidence="18">HyVt-237</strain>
    </source>
</reference>
<dbReference type="AlphaFoldDB" id="A0A7C0XC65"/>
<dbReference type="SUPFAM" id="SSF81624">
    <property type="entry name" value="N-terminal domain of MutM-like DNA repair proteins"/>
    <property type="match status" value="1"/>
</dbReference>
<dbReference type="GO" id="GO:0006284">
    <property type="term" value="P:base-excision repair"/>
    <property type="evidence" value="ECO:0007669"/>
    <property type="project" value="InterPro"/>
</dbReference>
<feature type="domain" description="Formamidopyrimidine-DNA glycosylase catalytic" evidence="17">
    <location>
        <begin position="2"/>
        <end position="122"/>
    </location>
</feature>
<dbReference type="FunFam" id="1.10.8.50:FF:000003">
    <property type="entry name" value="Formamidopyrimidine-DNA glycosylase"/>
    <property type="match status" value="1"/>
</dbReference>
<keyword evidence="11" id="KW-0456">Lyase</keyword>
<dbReference type="EMBL" id="DRBW01000034">
    <property type="protein sequence ID" value="HDM89757.1"/>
    <property type="molecule type" value="Genomic_DNA"/>
</dbReference>
<protein>
    <submittedName>
        <fullName evidence="18">Fpg/Nei family DNA glycosylase</fullName>
    </submittedName>
</protein>
<comment type="similarity">
    <text evidence="3">Belongs to the FPG family.</text>
</comment>
<dbReference type="InterPro" id="IPR012319">
    <property type="entry name" value="FPG_cat"/>
</dbReference>
<keyword evidence="10" id="KW-0234">DNA repair</keyword>
<accession>A0A7C0XC65</accession>
<dbReference type="Gene3D" id="3.20.190.10">
    <property type="entry name" value="MutM-like, N-terminal"/>
    <property type="match status" value="1"/>
</dbReference>
<evidence type="ECO:0000256" key="7">
    <source>
        <dbReference type="ARBA" id="ARBA00022801"/>
    </source>
</evidence>
<keyword evidence="6 15" id="KW-0863">Zinc-finger</keyword>
<keyword evidence="13" id="KW-0326">Glycosidase</keyword>
<evidence type="ECO:0000256" key="4">
    <source>
        <dbReference type="ARBA" id="ARBA00022723"/>
    </source>
</evidence>
<evidence type="ECO:0000256" key="10">
    <source>
        <dbReference type="ARBA" id="ARBA00023204"/>
    </source>
</evidence>
<evidence type="ECO:0000313" key="18">
    <source>
        <dbReference type="EMBL" id="HDM89757.1"/>
    </source>
</evidence>
<evidence type="ECO:0000259" key="17">
    <source>
        <dbReference type="PROSITE" id="PS51068"/>
    </source>
</evidence>
<keyword evidence="4" id="KW-0479">Metal-binding</keyword>
<evidence type="ECO:0000256" key="15">
    <source>
        <dbReference type="PROSITE-ProRule" id="PRU00391"/>
    </source>
</evidence>
<comment type="catalytic activity">
    <reaction evidence="14">
        <text>2'-deoxyribonucleotide-(2'-deoxyribose 5'-phosphate)-2'-deoxyribonucleotide-DNA = a 3'-end 2'-deoxyribonucleotide-(2,3-dehydro-2,3-deoxyribose 5'-phosphate)-DNA + a 5'-end 5'-phospho-2'-deoxyribonucleoside-DNA + H(+)</text>
        <dbReference type="Rhea" id="RHEA:66592"/>
        <dbReference type="Rhea" id="RHEA-COMP:13180"/>
        <dbReference type="Rhea" id="RHEA-COMP:16897"/>
        <dbReference type="Rhea" id="RHEA-COMP:17067"/>
        <dbReference type="ChEBI" id="CHEBI:15378"/>
        <dbReference type="ChEBI" id="CHEBI:136412"/>
        <dbReference type="ChEBI" id="CHEBI:157695"/>
        <dbReference type="ChEBI" id="CHEBI:167181"/>
        <dbReference type="EC" id="4.2.99.18"/>
    </reaction>
</comment>